<reference evidence="9 10" key="1">
    <citation type="submission" date="2024-05" db="EMBL/GenBank/DDBJ databases">
        <title>Halomonas sp. CS7 16S ribosomal RNA gene Genome sequencing and assembly.</title>
        <authorList>
            <person name="Yook S."/>
        </authorList>
    </citation>
    <scope>NUCLEOTIDE SEQUENCE [LARGE SCALE GENOMIC DNA]</scope>
    <source>
        <strain evidence="9 10">CS7</strain>
    </source>
</reference>
<dbReference type="PANTHER" id="PTHR32309">
    <property type="entry name" value="TYROSINE-PROTEIN KINASE"/>
    <property type="match status" value="1"/>
</dbReference>
<sequence>MNNSPDGPASRYASDDEISLVDLAKILIKRWKLMAVTFLVIVLGALAYALMMERTYEYVSLYQVAEQAPTDNLENGALEPPATIVAKTSNLYLGAVTRQILDQEEMESLPFETSVSNPEDTLLVKLASQAAEANAPVVESLHGQVLEHIKTDQQALIERRREAMQRQLESANRSLELAKESTSPSAAELVASYSQRVSDIHDRLAQLQEGEVVQTAVKSLKPSGTSRSLVMALAIVLGAMLAVMVAFFMQFAIAVRDSFIEEG</sequence>
<evidence type="ECO:0000256" key="1">
    <source>
        <dbReference type="ARBA" id="ARBA00004651"/>
    </source>
</evidence>
<evidence type="ECO:0000256" key="3">
    <source>
        <dbReference type="ARBA" id="ARBA00022692"/>
    </source>
</evidence>
<evidence type="ECO:0000256" key="7">
    <source>
        <dbReference type="SAM" id="Phobius"/>
    </source>
</evidence>
<evidence type="ECO:0000256" key="2">
    <source>
        <dbReference type="ARBA" id="ARBA00022475"/>
    </source>
</evidence>
<comment type="caution">
    <text evidence="9">The sequence shown here is derived from an EMBL/GenBank/DDBJ whole genome shotgun (WGS) entry which is preliminary data.</text>
</comment>
<evidence type="ECO:0000313" key="9">
    <source>
        <dbReference type="EMBL" id="MEQ6888257.1"/>
    </source>
</evidence>
<comment type="subcellular location">
    <subcellularLocation>
        <location evidence="1">Cell membrane</location>
        <topology evidence="1">Multi-pass membrane protein</topology>
    </subcellularLocation>
</comment>
<feature type="transmembrane region" description="Helical" evidence="7">
    <location>
        <begin position="33"/>
        <end position="51"/>
    </location>
</feature>
<proteinExistence type="predicted"/>
<evidence type="ECO:0000313" key="10">
    <source>
        <dbReference type="Proteomes" id="UP001472978"/>
    </source>
</evidence>
<dbReference type="RefSeq" id="WP_349757801.1">
    <property type="nucleotide sequence ID" value="NZ_JBEGCI010000004.1"/>
</dbReference>
<feature type="domain" description="Polysaccharide chain length determinant N-terminal" evidence="8">
    <location>
        <begin position="16"/>
        <end position="76"/>
    </location>
</feature>
<feature type="transmembrane region" description="Helical" evidence="7">
    <location>
        <begin position="229"/>
        <end position="253"/>
    </location>
</feature>
<dbReference type="PANTHER" id="PTHR32309:SF13">
    <property type="entry name" value="FERRIC ENTEROBACTIN TRANSPORT PROTEIN FEPE"/>
    <property type="match status" value="1"/>
</dbReference>
<organism evidence="9 10">
    <name type="scientific">Halomonas pelophila</name>
    <dbReference type="NCBI Taxonomy" id="3151122"/>
    <lineage>
        <taxon>Bacteria</taxon>
        <taxon>Pseudomonadati</taxon>
        <taxon>Pseudomonadota</taxon>
        <taxon>Gammaproteobacteria</taxon>
        <taxon>Oceanospirillales</taxon>
        <taxon>Halomonadaceae</taxon>
        <taxon>Halomonas</taxon>
    </lineage>
</organism>
<protein>
    <submittedName>
        <fullName evidence="9">Wzz/FepE/Etk N-terminal domain-containing protein</fullName>
    </submittedName>
</protein>
<evidence type="ECO:0000256" key="5">
    <source>
        <dbReference type="ARBA" id="ARBA00023136"/>
    </source>
</evidence>
<keyword evidence="10" id="KW-1185">Reference proteome</keyword>
<feature type="coiled-coil region" evidence="6">
    <location>
        <begin position="154"/>
        <end position="181"/>
    </location>
</feature>
<keyword evidence="3 7" id="KW-0812">Transmembrane</keyword>
<evidence type="ECO:0000259" key="8">
    <source>
        <dbReference type="Pfam" id="PF02706"/>
    </source>
</evidence>
<keyword evidence="4 7" id="KW-1133">Transmembrane helix</keyword>
<dbReference type="Pfam" id="PF02706">
    <property type="entry name" value="Wzz"/>
    <property type="match status" value="1"/>
</dbReference>
<keyword evidence="6" id="KW-0175">Coiled coil</keyword>
<keyword evidence="5 7" id="KW-0472">Membrane</keyword>
<dbReference type="InterPro" id="IPR003856">
    <property type="entry name" value="LPS_length_determ_N"/>
</dbReference>
<evidence type="ECO:0000256" key="6">
    <source>
        <dbReference type="SAM" id="Coils"/>
    </source>
</evidence>
<accession>A0ABV1N3F8</accession>
<name>A0ABV1N3F8_9GAMM</name>
<evidence type="ECO:0000256" key="4">
    <source>
        <dbReference type="ARBA" id="ARBA00022989"/>
    </source>
</evidence>
<gene>
    <name evidence="9" type="ORF">ABE957_06175</name>
</gene>
<dbReference type="Proteomes" id="UP001472978">
    <property type="component" value="Unassembled WGS sequence"/>
</dbReference>
<dbReference type="InterPro" id="IPR050445">
    <property type="entry name" value="Bact_polysacc_biosynth/exp"/>
</dbReference>
<keyword evidence="2" id="KW-1003">Cell membrane</keyword>
<dbReference type="EMBL" id="JBEGCI010000004">
    <property type="protein sequence ID" value="MEQ6888257.1"/>
    <property type="molecule type" value="Genomic_DNA"/>
</dbReference>